<name>A0AA87YUN5_FICCA</name>
<comment type="caution">
    <text evidence="1">The sequence shown here is derived from an EMBL/GenBank/DDBJ whole genome shotgun (WGS) entry which is preliminary data.</text>
</comment>
<reference evidence="1" key="1">
    <citation type="submission" date="2023-07" db="EMBL/GenBank/DDBJ databases">
        <title>draft genome sequence of fig (Ficus carica).</title>
        <authorList>
            <person name="Takahashi T."/>
            <person name="Nishimura K."/>
        </authorList>
    </citation>
    <scope>NUCLEOTIDE SEQUENCE</scope>
</reference>
<accession>A0AA87YUN5</accession>
<dbReference type="AlphaFoldDB" id="A0AA87YUN5"/>
<dbReference type="Proteomes" id="UP001187192">
    <property type="component" value="Unassembled WGS sequence"/>
</dbReference>
<organism evidence="1 2">
    <name type="scientific">Ficus carica</name>
    <name type="common">Common fig</name>
    <dbReference type="NCBI Taxonomy" id="3494"/>
    <lineage>
        <taxon>Eukaryota</taxon>
        <taxon>Viridiplantae</taxon>
        <taxon>Streptophyta</taxon>
        <taxon>Embryophyta</taxon>
        <taxon>Tracheophyta</taxon>
        <taxon>Spermatophyta</taxon>
        <taxon>Magnoliopsida</taxon>
        <taxon>eudicotyledons</taxon>
        <taxon>Gunneridae</taxon>
        <taxon>Pentapetalae</taxon>
        <taxon>rosids</taxon>
        <taxon>fabids</taxon>
        <taxon>Rosales</taxon>
        <taxon>Moraceae</taxon>
        <taxon>Ficeae</taxon>
        <taxon>Ficus</taxon>
    </lineage>
</organism>
<sequence>MPHNWSYSHAGRSEPPHCCCLDVLRLALRSLMASVTSDCSGFITVGYEEIAIAR</sequence>
<dbReference type="EMBL" id="BTGU01001220">
    <property type="protein sequence ID" value="GMN19115.1"/>
    <property type="molecule type" value="Genomic_DNA"/>
</dbReference>
<evidence type="ECO:0000313" key="1">
    <source>
        <dbReference type="EMBL" id="GMN19115.1"/>
    </source>
</evidence>
<keyword evidence="2" id="KW-1185">Reference proteome</keyword>
<proteinExistence type="predicted"/>
<protein>
    <submittedName>
        <fullName evidence="1">Uncharacterized protein</fullName>
    </submittedName>
</protein>
<gene>
    <name evidence="1" type="ORF">TIFTF001_039728</name>
</gene>
<evidence type="ECO:0000313" key="2">
    <source>
        <dbReference type="Proteomes" id="UP001187192"/>
    </source>
</evidence>